<dbReference type="AlphaFoldDB" id="A0A3A0VTM9"/>
<comment type="caution">
    <text evidence="1">The sequence shown here is derived from an EMBL/GenBank/DDBJ whole genome shotgun (WGS) entry which is preliminary data.</text>
</comment>
<dbReference type="EMBL" id="QYJN01000084">
    <property type="protein sequence ID" value="RIP30662.1"/>
    <property type="molecule type" value="Genomic_DNA"/>
</dbReference>
<dbReference type="InterPro" id="IPR036661">
    <property type="entry name" value="Luciferase-like_sf"/>
</dbReference>
<reference evidence="1 2" key="1">
    <citation type="journal article" date="2016" name="Front. Microbiol.">
        <title>Comprehensive Phylogenetic Analysis of Bovine Non-aureus Staphylococci Species Based on Whole-Genome Sequencing.</title>
        <authorList>
            <person name="Naushad S."/>
            <person name="Barkema H.W."/>
            <person name="Luby C."/>
            <person name="Condas L.A."/>
            <person name="Nobrega D.B."/>
            <person name="Carson D.A."/>
            <person name="De Buck J."/>
        </authorList>
    </citation>
    <scope>NUCLEOTIDE SEQUENCE [LARGE SCALE GENOMIC DNA]</scope>
    <source>
        <strain evidence="1 2">SNUC 4781</strain>
    </source>
</reference>
<accession>A0A3A0VTM9</accession>
<protein>
    <submittedName>
        <fullName evidence="1">LLM class flavin-dependent oxidoreductase</fullName>
    </submittedName>
</protein>
<gene>
    <name evidence="1" type="ORF">BUZ14_13940</name>
</gene>
<evidence type="ECO:0000313" key="2">
    <source>
        <dbReference type="Proteomes" id="UP000265541"/>
    </source>
</evidence>
<dbReference type="GO" id="GO:0016705">
    <property type="term" value="F:oxidoreductase activity, acting on paired donors, with incorporation or reduction of molecular oxygen"/>
    <property type="evidence" value="ECO:0007669"/>
    <property type="project" value="InterPro"/>
</dbReference>
<feature type="non-terminal residue" evidence="1">
    <location>
        <position position="1"/>
    </location>
</feature>
<sequence>VANKIIETVEALGITRFMLHTPVGSIPHERTINTIKLLAERVKPIVDKYFENK</sequence>
<proteinExistence type="predicted"/>
<name>A0A3A0VTM9_STAGA</name>
<dbReference type="SUPFAM" id="SSF51679">
    <property type="entry name" value="Bacterial luciferase-like"/>
    <property type="match status" value="1"/>
</dbReference>
<dbReference type="Proteomes" id="UP000265541">
    <property type="component" value="Unassembled WGS sequence"/>
</dbReference>
<dbReference type="Gene3D" id="3.20.20.30">
    <property type="entry name" value="Luciferase-like domain"/>
    <property type="match status" value="1"/>
</dbReference>
<organism evidence="1 2">
    <name type="scientific">Staphylococcus gallinarum</name>
    <dbReference type="NCBI Taxonomy" id="1293"/>
    <lineage>
        <taxon>Bacteria</taxon>
        <taxon>Bacillati</taxon>
        <taxon>Bacillota</taxon>
        <taxon>Bacilli</taxon>
        <taxon>Bacillales</taxon>
        <taxon>Staphylococcaceae</taxon>
        <taxon>Staphylococcus</taxon>
    </lineage>
</organism>
<evidence type="ECO:0000313" key="1">
    <source>
        <dbReference type="EMBL" id="RIP30662.1"/>
    </source>
</evidence>